<dbReference type="Proteomes" id="UP000540989">
    <property type="component" value="Unassembled WGS sequence"/>
</dbReference>
<comment type="caution">
    <text evidence="1">The sequence shown here is derived from an EMBL/GenBank/DDBJ whole genome shotgun (WGS) entry which is preliminary data.</text>
</comment>
<dbReference type="Gene3D" id="3.40.50.360">
    <property type="match status" value="1"/>
</dbReference>
<protein>
    <recommendedName>
        <fullName evidence="3">Flavodoxin</fullName>
    </recommendedName>
</protein>
<reference evidence="1 2" key="1">
    <citation type="submission" date="2020-08" db="EMBL/GenBank/DDBJ databases">
        <title>Genomic Encyclopedia of Type Strains, Phase IV (KMG-V): Genome sequencing to study the core and pangenomes of soil and plant-associated prokaryotes.</title>
        <authorList>
            <person name="Whitman W."/>
        </authorList>
    </citation>
    <scope>NUCLEOTIDE SEQUENCE [LARGE SCALE GENOMIC DNA]</scope>
    <source>
        <strain evidence="1 2">M8UP14</strain>
    </source>
</reference>
<evidence type="ECO:0000313" key="2">
    <source>
        <dbReference type="Proteomes" id="UP000540989"/>
    </source>
</evidence>
<evidence type="ECO:0008006" key="3">
    <source>
        <dbReference type="Google" id="ProtNLM"/>
    </source>
</evidence>
<keyword evidence="2" id="KW-1185">Reference proteome</keyword>
<name>A0A7W8E217_9BACT</name>
<gene>
    <name evidence="1" type="ORF">HDF16_000545</name>
</gene>
<dbReference type="EMBL" id="JACHIP010000001">
    <property type="protein sequence ID" value="MBB5055876.1"/>
    <property type="molecule type" value="Genomic_DNA"/>
</dbReference>
<dbReference type="RefSeq" id="WP_184213611.1">
    <property type="nucleotide sequence ID" value="NZ_JACHIP010000001.1"/>
</dbReference>
<dbReference type="SUPFAM" id="SSF52218">
    <property type="entry name" value="Flavoproteins"/>
    <property type="match status" value="1"/>
</dbReference>
<accession>A0A7W8E217</accession>
<sequence length="152" mass="15944">MSHVLILFQSNTEPIERLALAVAVGAVESEGLIRLRRLAAPGAPEVGHQSYGTIKRADLEWADTVVVGLEHSEPVAEELGPLLELLSEGGLAGKRGWTFTEAGPDGQRTAAQALVEGALREAEISVGLPRALVEPSGDLADTMKTLGQLSGD</sequence>
<organism evidence="1 2">
    <name type="scientific">Granulicella aggregans</name>
    <dbReference type="NCBI Taxonomy" id="474949"/>
    <lineage>
        <taxon>Bacteria</taxon>
        <taxon>Pseudomonadati</taxon>
        <taxon>Acidobacteriota</taxon>
        <taxon>Terriglobia</taxon>
        <taxon>Terriglobales</taxon>
        <taxon>Acidobacteriaceae</taxon>
        <taxon>Granulicella</taxon>
    </lineage>
</organism>
<dbReference type="InterPro" id="IPR029039">
    <property type="entry name" value="Flavoprotein-like_sf"/>
</dbReference>
<evidence type="ECO:0000313" key="1">
    <source>
        <dbReference type="EMBL" id="MBB5055876.1"/>
    </source>
</evidence>
<dbReference type="AlphaFoldDB" id="A0A7W8E217"/>
<proteinExistence type="predicted"/>